<reference evidence="5 6" key="1">
    <citation type="submission" date="2015-01" db="EMBL/GenBank/DDBJ databases">
        <title>Characterization of Swiss Staphylococcus aureus strains involved in food poisoning.</title>
        <authorList>
            <person name="Crovadore J."/>
            <person name="Chablais R."/>
            <person name="Tonacini J."/>
            <person name="Schnyder B."/>
            <person name="Lefort F."/>
        </authorList>
    </citation>
    <scope>NUCLEOTIDE SEQUENCE [LARGE SCALE GENOMIC DNA]</scope>
    <source>
        <strain evidence="5 6">SA-120</strain>
    </source>
</reference>
<dbReference type="CDD" id="cd06848">
    <property type="entry name" value="GCS_H"/>
    <property type="match status" value="1"/>
</dbReference>
<comment type="similarity">
    <text evidence="1">Belongs to the GcvH family.</text>
</comment>
<dbReference type="GO" id="GO:0009249">
    <property type="term" value="P:protein lipoylation"/>
    <property type="evidence" value="ECO:0007669"/>
    <property type="project" value="TreeGrafter"/>
</dbReference>
<dbReference type="RefSeq" id="WP_044121236.1">
    <property type="nucleotide sequence ID" value="NZ_JXIG01000282.1"/>
</dbReference>
<organism evidence="5 6">
    <name type="scientific">Staphylococcus aureus</name>
    <dbReference type="NCBI Taxonomy" id="1280"/>
    <lineage>
        <taxon>Bacteria</taxon>
        <taxon>Bacillati</taxon>
        <taxon>Bacillota</taxon>
        <taxon>Bacilli</taxon>
        <taxon>Bacillales</taxon>
        <taxon>Staphylococcaceae</taxon>
        <taxon>Staphylococcus</taxon>
    </lineage>
</organism>
<evidence type="ECO:0000256" key="2">
    <source>
        <dbReference type="ARBA" id="ARBA00022823"/>
    </source>
</evidence>
<feature type="non-terminal residue" evidence="5">
    <location>
        <position position="1"/>
    </location>
</feature>
<dbReference type="InterPro" id="IPR003016">
    <property type="entry name" value="2-oxoA_DH_lipoyl-BS"/>
</dbReference>
<feature type="modified residue" description="N6-lipoyllysine" evidence="3">
    <location>
        <position position="36"/>
    </location>
</feature>
<comment type="caution">
    <text evidence="5">The sequence shown here is derived from an EMBL/GenBank/DDBJ whole genome shotgun (WGS) entry which is preliminary data.</text>
</comment>
<dbReference type="InterPro" id="IPR000089">
    <property type="entry name" value="Biotin_lipoyl"/>
</dbReference>
<dbReference type="InterPro" id="IPR033753">
    <property type="entry name" value="GCV_H/Fam206"/>
</dbReference>
<evidence type="ECO:0000256" key="1">
    <source>
        <dbReference type="ARBA" id="ARBA00009249"/>
    </source>
</evidence>
<dbReference type="SUPFAM" id="SSF51230">
    <property type="entry name" value="Single hybrid motif"/>
    <property type="match status" value="1"/>
</dbReference>
<dbReference type="GO" id="GO:0005960">
    <property type="term" value="C:glycine cleavage complex"/>
    <property type="evidence" value="ECO:0007669"/>
    <property type="project" value="InterPro"/>
</dbReference>
<dbReference type="AlphaFoldDB" id="A0AA40MJE2"/>
<name>A0AA40MJE2_STAAU</name>
<dbReference type="PANTHER" id="PTHR11715:SF3">
    <property type="entry name" value="GLYCINE CLEAVAGE SYSTEM H PROTEIN-RELATED"/>
    <property type="match status" value="1"/>
</dbReference>
<dbReference type="PROSITE" id="PS50968">
    <property type="entry name" value="BIOTINYL_LIPOYL"/>
    <property type="match status" value="1"/>
</dbReference>
<dbReference type="PANTHER" id="PTHR11715">
    <property type="entry name" value="GLYCINE CLEAVAGE SYSTEM H PROTEIN"/>
    <property type="match status" value="1"/>
</dbReference>
<dbReference type="Proteomes" id="UP000032274">
    <property type="component" value="Unassembled WGS sequence"/>
</dbReference>
<accession>A0AA40MJE2</accession>
<gene>
    <name evidence="5" type="ORF">QU38_01285</name>
</gene>
<protein>
    <submittedName>
        <fullName evidence="5">Glycine cleavage system protein H</fullName>
    </submittedName>
</protein>
<dbReference type="EMBL" id="JXIG01000282">
    <property type="protein sequence ID" value="KIU01503.1"/>
    <property type="molecule type" value="Genomic_DNA"/>
</dbReference>
<dbReference type="InterPro" id="IPR011053">
    <property type="entry name" value="Single_hybrid_motif"/>
</dbReference>
<dbReference type="Gene3D" id="2.40.50.100">
    <property type="match status" value="1"/>
</dbReference>
<dbReference type="HAMAP" id="MF_00272">
    <property type="entry name" value="GcvH"/>
    <property type="match status" value="1"/>
</dbReference>
<dbReference type="NCBIfam" id="TIGR00527">
    <property type="entry name" value="gcvH"/>
    <property type="match status" value="1"/>
</dbReference>
<evidence type="ECO:0000259" key="4">
    <source>
        <dbReference type="PROSITE" id="PS50968"/>
    </source>
</evidence>
<evidence type="ECO:0000313" key="6">
    <source>
        <dbReference type="Proteomes" id="UP000032274"/>
    </source>
</evidence>
<dbReference type="InterPro" id="IPR017453">
    <property type="entry name" value="GCV_H_sub"/>
</dbReference>
<dbReference type="PROSITE" id="PS00189">
    <property type="entry name" value="LIPOYL"/>
    <property type="match status" value="1"/>
</dbReference>
<dbReference type="InterPro" id="IPR002930">
    <property type="entry name" value="GCV_H"/>
</dbReference>
<dbReference type="Pfam" id="PF01597">
    <property type="entry name" value="GCV_H"/>
    <property type="match status" value="1"/>
</dbReference>
<evidence type="ECO:0000256" key="3">
    <source>
        <dbReference type="PIRSR" id="PIRSR617453-50"/>
    </source>
</evidence>
<proteinExistence type="inferred from homology"/>
<keyword evidence="2 3" id="KW-0450">Lipoyl</keyword>
<feature type="domain" description="Lipoyl-binding" evidence="4">
    <location>
        <begin position="1"/>
        <end position="77"/>
    </location>
</feature>
<sequence length="100" mass="10718">TEYAQSQPGDIVFVEVPDEGKQVSKGDDAAVVESVKAASDVYAPVSGTVIEGNTELADNPALVNEDPEGEGWFFKLTLSDATELESLMNDSAYQEYVSKL</sequence>
<dbReference type="NCBIfam" id="NF002270">
    <property type="entry name" value="PRK01202.1"/>
    <property type="match status" value="1"/>
</dbReference>
<dbReference type="GO" id="GO:0019464">
    <property type="term" value="P:glycine decarboxylation via glycine cleavage system"/>
    <property type="evidence" value="ECO:0007669"/>
    <property type="project" value="InterPro"/>
</dbReference>
<dbReference type="GO" id="GO:0005829">
    <property type="term" value="C:cytosol"/>
    <property type="evidence" value="ECO:0007669"/>
    <property type="project" value="TreeGrafter"/>
</dbReference>
<evidence type="ECO:0000313" key="5">
    <source>
        <dbReference type="EMBL" id="KIU01503.1"/>
    </source>
</evidence>